<name>A0ACB9E2K4_CICIN</name>
<evidence type="ECO:0000313" key="1">
    <source>
        <dbReference type="EMBL" id="KAI3752946.1"/>
    </source>
</evidence>
<protein>
    <submittedName>
        <fullName evidence="1">Uncharacterized protein</fullName>
    </submittedName>
</protein>
<comment type="caution">
    <text evidence="1">The sequence shown here is derived from an EMBL/GenBank/DDBJ whole genome shotgun (WGS) entry which is preliminary data.</text>
</comment>
<gene>
    <name evidence="1" type="ORF">L2E82_24989</name>
</gene>
<organism evidence="1 2">
    <name type="scientific">Cichorium intybus</name>
    <name type="common">Chicory</name>
    <dbReference type="NCBI Taxonomy" id="13427"/>
    <lineage>
        <taxon>Eukaryota</taxon>
        <taxon>Viridiplantae</taxon>
        <taxon>Streptophyta</taxon>
        <taxon>Embryophyta</taxon>
        <taxon>Tracheophyta</taxon>
        <taxon>Spermatophyta</taxon>
        <taxon>Magnoliopsida</taxon>
        <taxon>eudicotyledons</taxon>
        <taxon>Gunneridae</taxon>
        <taxon>Pentapetalae</taxon>
        <taxon>asterids</taxon>
        <taxon>campanulids</taxon>
        <taxon>Asterales</taxon>
        <taxon>Asteraceae</taxon>
        <taxon>Cichorioideae</taxon>
        <taxon>Cichorieae</taxon>
        <taxon>Cichoriinae</taxon>
        <taxon>Cichorium</taxon>
    </lineage>
</organism>
<reference evidence="1 2" key="2">
    <citation type="journal article" date="2022" name="Mol. Ecol. Resour.">
        <title>The genomes of chicory, endive, great burdock and yacon provide insights into Asteraceae paleo-polyploidization history and plant inulin production.</title>
        <authorList>
            <person name="Fan W."/>
            <person name="Wang S."/>
            <person name="Wang H."/>
            <person name="Wang A."/>
            <person name="Jiang F."/>
            <person name="Liu H."/>
            <person name="Zhao H."/>
            <person name="Xu D."/>
            <person name="Zhang Y."/>
        </authorList>
    </citation>
    <scope>NUCLEOTIDE SEQUENCE [LARGE SCALE GENOMIC DNA]</scope>
    <source>
        <strain evidence="2">cv. Punajuju</strain>
        <tissue evidence="1">Leaves</tissue>
    </source>
</reference>
<dbReference type="EMBL" id="CM042012">
    <property type="protein sequence ID" value="KAI3752946.1"/>
    <property type="molecule type" value="Genomic_DNA"/>
</dbReference>
<evidence type="ECO:0000313" key="2">
    <source>
        <dbReference type="Proteomes" id="UP001055811"/>
    </source>
</evidence>
<dbReference type="Proteomes" id="UP001055811">
    <property type="component" value="Linkage Group LG04"/>
</dbReference>
<accession>A0ACB9E2K4</accession>
<sequence length="295" mass="33281">MRTKKELEVQRMVVIQKVRGLVLRFTGTKSRSLVQSLFDSMEQRYIQERMFGLAKILHNQPGSRAVGEVEKPTTGSTSWGISSIFGGSDSRSSVKENPANKLFNEFVSALDHAFLMIHLREPPTVLRPLDAHSDQEAIEIHVTKLYFVHITILSKKKHRGLCSQGNHALSGTICLNKCYKNPMKSPQKENIHAICYASFNKLFVIFHLTTPLYPAYFLPLASLGNLAKAHNGDFFLQFLPLAYLCRHFNQPNGRSLYRFIGLSKVSKLPTQTVLEMHIVVYSPVIPGCHEVTTVV</sequence>
<proteinExistence type="predicted"/>
<reference evidence="2" key="1">
    <citation type="journal article" date="2022" name="Mol. Ecol. Resour.">
        <title>The genomes of chicory, endive, great burdock and yacon provide insights into Asteraceae palaeo-polyploidization history and plant inulin production.</title>
        <authorList>
            <person name="Fan W."/>
            <person name="Wang S."/>
            <person name="Wang H."/>
            <person name="Wang A."/>
            <person name="Jiang F."/>
            <person name="Liu H."/>
            <person name="Zhao H."/>
            <person name="Xu D."/>
            <person name="Zhang Y."/>
        </authorList>
    </citation>
    <scope>NUCLEOTIDE SEQUENCE [LARGE SCALE GENOMIC DNA]</scope>
    <source>
        <strain evidence="2">cv. Punajuju</strain>
    </source>
</reference>
<keyword evidence="2" id="KW-1185">Reference proteome</keyword>